<dbReference type="AlphaFoldDB" id="A0A8G0L785"/>
<feature type="compositionally biased region" description="Polar residues" evidence="3">
    <location>
        <begin position="664"/>
        <end position="679"/>
    </location>
</feature>
<dbReference type="NCBIfam" id="TIGR00585">
    <property type="entry name" value="mutl"/>
    <property type="match status" value="1"/>
</dbReference>
<dbReference type="InterPro" id="IPR014721">
    <property type="entry name" value="Ribsml_uS5_D2-typ_fold_subgr"/>
</dbReference>
<dbReference type="FunFam" id="3.30.565.10:FF:000017">
    <property type="entry name" value="PMS1 homolog 1, mismatch repair system component"/>
    <property type="match status" value="1"/>
</dbReference>
<dbReference type="PANTHER" id="PTHR10073">
    <property type="entry name" value="DNA MISMATCH REPAIR PROTEIN MLH, PMS, MUTL"/>
    <property type="match status" value="1"/>
</dbReference>
<evidence type="ECO:0000256" key="3">
    <source>
        <dbReference type="SAM" id="MobiDB-lite"/>
    </source>
</evidence>
<dbReference type="GO" id="GO:0032389">
    <property type="term" value="C:MutLalpha complex"/>
    <property type="evidence" value="ECO:0007669"/>
    <property type="project" value="TreeGrafter"/>
</dbReference>
<comment type="similarity">
    <text evidence="1">Belongs to the DNA mismatch repair MutL/HexB family.</text>
</comment>
<dbReference type="GO" id="GO:0030983">
    <property type="term" value="F:mismatched DNA binding"/>
    <property type="evidence" value="ECO:0007669"/>
    <property type="project" value="InterPro"/>
</dbReference>
<feature type="compositionally biased region" description="Basic and acidic residues" evidence="3">
    <location>
        <begin position="757"/>
        <end position="768"/>
    </location>
</feature>
<dbReference type="GO" id="GO:0006298">
    <property type="term" value="P:mismatch repair"/>
    <property type="evidence" value="ECO:0007669"/>
    <property type="project" value="InterPro"/>
</dbReference>
<dbReference type="GO" id="GO:0061982">
    <property type="term" value="P:meiosis I cell cycle process"/>
    <property type="evidence" value="ECO:0007669"/>
    <property type="project" value="UniProtKB-ARBA"/>
</dbReference>
<dbReference type="Proteomes" id="UP000826661">
    <property type="component" value="Chromosome I"/>
</dbReference>
<feature type="compositionally biased region" description="Polar residues" evidence="3">
    <location>
        <begin position="696"/>
        <end position="725"/>
    </location>
</feature>
<dbReference type="GO" id="GO:0005524">
    <property type="term" value="F:ATP binding"/>
    <property type="evidence" value="ECO:0007669"/>
    <property type="project" value="InterPro"/>
</dbReference>
<dbReference type="SUPFAM" id="SSF54211">
    <property type="entry name" value="Ribosomal protein S5 domain 2-like"/>
    <property type="match status" value="1"/>
</dbReference>
<feature type="region of interest" description="Disordered" evidence="3">
    <location>
        <begin position="643"/>
        <end position="782"/>
    </location>
</feature>
<dbReference type="InterPro" id="IPR036890">
    <property type="entry name" value="HATPase_C_sf"/>
</dbReference>
<dbReference type="Gene3D" id="3.30.565.10">
    <property type="entry name" value="Histidine kinase-like ATPase, C-terminal domain"/>
    <property type="match status" value="1"/>
</dbReference>
<feature type="compositionally biased region" description="Polar residues" evidence="3">
    <location>
        <begin position="565"/>
        <end position="585"/>
    </location>
</feature>
<reference evidence="5 6" key="1">
    <citation type="journal article" date="2021" name="BMC Genomics">
        <title>Telomere-to-telomere genome assembly of asparaginase-producing Trichoderma simmonsii.</title>
        <authorList>
            <person name="Chung D."/>
            <person name="Kwon Y.M."/>
            <person name="Yang Y."/>
        </authorList>
    </citation>
    <scope>NUCLEOTIDE SEQUENCE [LARGE SCALE GENOMIC DNA]</scope>
    <source>
        <strain evidence="5 6">GH-Sj1</strain>
    </source>
</reference>
<feature type="region of interest" description="Disordered" evidence="3">
    <location>
        <begin position="538"/>
        <end position="594"/>
    </location>
</feature>
<evidence type="ECO:0000313" key="6">
    <source>
        <dbReference type="Proteomes" id="UP000826661"/>
    </source>
</evidence>
<dbReference type="EMBL" id="CP075864">
    <property type="protein sequence ID" value="QYS94340.1"/>
    <property type="molecule type" value="Genomic_DNA"/>
</dbReference>
<proteinExistence type="inferred from homology"/>
<evidence type="ECO:0000256" key="2">
    <source>
        <dbReference type="ARBA" id="ARBA00022763"/>
    </source>
</evidence>
<keyword evidence="6" id="KW-1185">Reference proteome</keyword>
<dbReference type="SUPFAM" id="SSF55874">
    <property type="entry name" value="ATPase domain of HSP90 chaperone/DNA topoisomerase II/histidine kinase"/>
    <property type="match status" value="1"/>
</dbReference>
<accession>A0A8G0L785</accession>
<dbReference type="Pfam" id="PF01119">
    <property type="entry name" value="DNA_mis_repair"/>
    <property type="match status" value="1"/>
</dbReference>
<feature type="compositionally biased region" description="Polar residues" evidence="3">
    <location>
        <begin position="538"/>
        <end position="553"/>
    </location>
</feature>
<gene>
    <name evidence="5" type="ORF">H0G86_001677</name>
</gene>
<sequence>MPISALPQSTVRLLGSSVVITKPCDVVKELLDNAIDAGAGFVEIAISPNYLDTIRVRDDGQGIDLEDFDALGRRTHTSKLRAFDELGSRARETLGFRGEALAAMNSLSTITVTTRTVKDVVATRLQLKPKAGGVDNRQPVSAPVGTTVQITKLFDTLPVRKQYSLKNSAKYLQSTKDLLKACALARPDLRLSFKVLGEATHCWSYAPVCAAGVKEAALQIFGTTLANNCVYVSRNSAYDQTTSPQVHQQLPEDFILEALIPKPGFEVQAVKGKGLYLSIDSRPISSHDAMAKKIMAIYKPYLNRAAGTGEPCASIPNPFVHLNIRCPPNSYDVNVTPLKDEVVFGNEGAITACFEGLCRKIYPQKSVNGPVSTQRPLEHEKEVGISTKDRSESEGLQLYSAVPDAPTPDSSSNTQSIHSAEHLTKLQGTARDQTIDQESAPTLSSEQSCTQSATSLARMRTCKTVNMFRTNSNSTDEDSAADTVEIQVPQSSMTATVPSSKRAGGSLRIPNKSVSENIERYLLSNKNETFQIATDETATKRNQPASVTSTSPTKFPGRIPLQPLTDPTLNAMNGQEDSESDTLSAGSEIPEPNNNTRSIVATNQADQIFQRASLNPTLSPFEPEPLEYSSPNQLRSVTEWPTPPASGNLRSARPFNSPFRPPLRTSQRDSPTGNIANTRSRVRGPESGRVIPFTLPGQTRTQRPTVLGRTTQQVGLAGTPRSNAETRVIHSQLHPQRVHGLSRQRDMDQNLTQDAELASRQDTRDDVSQPRLSLHGPDQHSPFLQTPFMRALLLGITPAPNTGQGDAGADDGVSMVQMPDISPTTLVRHEPRDVTVTPPDNKNDNIEDSRLYLIKRRRSQARHGIARRISSRQLPLEVVPNHLTMRNASTSLRPPARKVVESLFTRADWLDYGARKDKWGYAVEFQSMGEVTKLEKRLHNVVESWKQTQNQPLEVEYKLRSAAKGKGMSGESLTAPQYCERWWLDQGFLLK</sequence>
<feature type="domain" description="DNA mismatch repair protein S5" evidence="4">
    <location>
        <begin position="217"/>
        <end position="363"/>
    </location>
</feature>
<evidence type="ECO:0000259" key="4">
    <source>
        <dbReference type="SMART" id="SM01340"/>
    </source>
</evidence>
<dbReference type="InterPro" id="IPR020568">
    <property type="entry name" value="Ribosomal_Su5_D2-typ_SF"/>
</dbReference>
<evidence type="ECO:0000256" key="1">
    <source>
        <dbReference type="ARBA" id="ARBA00006082"/>
    </source>
</evidence>
<feature type="region of interest" description="Disordered" evidence="3">
    <location>
        <begin position="436"/>
        <end position="455"/>
    </location>
</feature>
<dbReference type="Gene3D" id="3.30.230.10">
    <property type="match status" value="1"/>
</dbReference>
<organism evidence="5 6">
    <name type="scientific">Trichoderma simmonsii</name>
    <dbReference type="NCBI Taxonomy" id="1491479"/>
    <lineage>
        <taxon>Eukaryota</taxon>
        <taxon>Fungi</taxon>
        <taxon>Dikarya</taxon>
        <taxon>Ascomycota</taxon>
        <taxon>Pezizomycotina</taxon>
        <taxon>Sordariomycetes</taxon>
        <taxon>Hypocreomycetidae</taxon>
        <taxon>Hypocreales</taxon>
        <taxon>Hypocreaceae</taxon>
        <taxon>Trichoderma</taxon>
    </lineage>
</organism>
<keyword evidence="2" id="KW-0227">DNA damage</keyword>
<dbReference type="SMART" id="SM01340">
    <property type="entry name" value="DNA_mis_repair"/>
    <property type="match status" value="1"/>
</dbReference>
<dbReference type="GO" id="GO:0140664">
    <property type="term" value="F:ATP-dependent DNA damage sensor activity"/>
    <property type="evidence" value="ECO:0007669"/>
    <property type="project" value="InterPro"/>
</dbReference>
<dbReference type="Pfam" id="PF13589">
    <property type="entry name" value="HATPase_c_3"/>
    <property type="match status" value="1"/>
</dbReference>
<dbReference type="InterPro" id="IPR013507">
    <property type="entry name" value="DNA_mismatch_S5_2-like"/>
</dbReference>
<feature type="region of interest" description="Disordered" evidence="3">
    <location>
        <begin position="368"/>
        <end position="395"/>
    </location>
</feature>
<dbReference type="PROSITE" id="PS00058">
    <property type="entry name" value="DNA_MISMATCH_REPAIR_1"/>
    <property type="match status" value="1"/>
</dbReference>
<protein>
    <submittedName>
        <fullName evidence="5">DNA_mis_repair domain-containing protein</fullName>
    </submittedName>
</protein>
<feature type="compositionally biased region" description="Basic and acidic residues" evidence="3">
    <location>
        <begin position="376"/>
        <end position="393"/>
    </location>
</feature>
<dbReference type="InterPro" id="IPR002099">
    <property type="entry name" value="MutL/Mlh/PMS"/>
</dbReference>
<dbReference type="InterPro" id="IPR014762">
    <property type="entry name" value="DNA_mismatch_repair_CS"/>
</dbReference>
<dbReference type="InterPro" id="IPR038973">
    <property type="entry name" value="MutL/Mlh/Pms-like"/>
</dbReference>
<dbReference type="GO" id="GO:0016887">
    <property type="term" value="F:ATP hydrolysis activity"/>
    <property type="evidence" value="ECO:0007669"/>
    <property type="project" value="InterPro"/>
</dbReference>
<evidence type="ECO:0000313" key="5">
    <source>
        <dbReference type="EMBL" id="QYS94340.1"/>
    </source>
</evidence>
<name>A0A8G0L785_9HYPO</name>
<dbReference type="PANTHER" id="PTHR10073:SF41">
    <property type="entry name" value="MISMATCH REPAIR PROTEIN, PUTATIVE (AFU_ORTHOLOGUE AFUA_8G05820)-RELATED"/>
    <property type="match status" value="1"/>
</dbReference>